<dbReference type="AlphaFoldDB" id="A0A0F5I4D2"/>
<dbReference type="InterPro" id="IPR052353">
    <property type="entry name" value="Benzoxazolinone_Detox_Enz"/>
</dbReference>
<reference evidence="2" key="1">
    <citation type="submission" date="2015-02" db="EMBL/GenBank/DDBJ databases">
        <title>Genome Assembly of Bacillaceae bacterium MTCC 8252.</title>
        <authorList>
            <person name="Verma A."/>
            <person name="Khatri I."/>
            <person name="Mual P."/>
            <person name="Subramanian S."/>
            <person name="Krishnamurthi S."/>
        </authorList>
    </citation>
    <scope>NUCLEOTIDE SEQUENCE [LARGE SCALE GENOMIC DNA]</scope>
    <source>
        <strain evidence="2">MTCC 8252</strain>
    </source>
</reference>
<accession>A0A0F5I4D2</accession>
<dbReference type="Pfam" id="PF03473">
    <property type="entry name" value="MOSC"/>
    <property type="match status" value="1"/>
</dbReference>
<organism evidence="2 3">
    <name type="scientific">Bacillus thermotolerans</name>
    <name type="common">Quasibacillus thermotolerans</name>
    <dbReference type="NCBI Taxonomy" id="1221996"/>
    <lineage>
        <taxon>Bacteria</taxon>
        <taxon>Bacillati</taxon>
        <taxon>Bacillota</taxon>
        <taxon>Bacilli</taxon>
        <taxon>Bacillales</taxon>
        <taxon>Bacillaceae</taxon>
        <taxon>Bacillus</taxon>
    </lineage>
</organism>
<dbReference type="GO" id="GO:0003824">
    <property type="term" value="F:catalytic activity"/>
    <property type="evidence" value="ECO:0007669"/>
    <property type="project" value="InterPro"/>
</dbReference>
<dbReference type="PANTHER" id="PTHR30212:SF2">
    <property type="entry name" value="PROTEIN YIIM"/>
    <property type="match status" value="1"/>
</dbReference>
<dbReference type="RefSeq" id="WP_040036748.1">
    <property type="nucleotide sequence ID" value="NZ_JWIQ02000019.1"/>
</dbReference>
<sequence>MSISIKEIFVGRPKTVGQKEAASPMDREWTSGIFKEPAQGAVWLSRTNLAGDGQADLKNHGGPDKAVLAYPAVHYSAWKEELENTLIPVGGMGENFSLEGITEDQVSIGDIFQLDEAVVQVSQPRKPCWKPARRFKVKDLALRIQRTGRTGWYLRVLQEGRVQAGQALTLIERPLPEWTVARCNKVMYAKEADIADLEALAECELLASSWRDSFKERIEKQER</sequence>
<dbReference type="PANTHER" id="PTHR30212">
    <property type="entry name" value="PROTEIN YIIM"/>
    <property type="match status" value="1"/>
</dbReference>
<evidence type="ECO:0000313" key="2">
    <source>
        <dbReference type="EMBL" id="KKB40115.1"/>
    </source>
</evidence>
<dbReference type="GO" id="GO:0030170">
    <property type="term" value="F:pyridoxal phosphate binding"/>
    <property type="evidence" value="ECO:0007669"/>
    <property type="project" value="InterPro"/>
</dbReference>
<dbReference type="InterPro" id="IPR005302">
    <property type="entry name" value="MoCF_Sase_C"/>
</dbReference>
<dbReference type="SUPFAM" id="SSF50800">
    <property type="entry name" value="PK beta-barrel domain-like"/>
    <property type="match status" value="1"/>
</dbReference>
<dbReference type="EMBL" id="JWIR02000033">
    <property type="protein sequence ID" value="KKB40115.1"/>
    <property type="molecule type" value="Genomic_DNA"/>
</dbReference>
<comment type="caution">
    <text evidence="2">The sequence shown here is derived from an EMBL/GenBank/DDBJ whole genome shotgun (WGS) entry which is preliminary data.</text>
</comment>
<proteinExistence type="predicted"/>
<evidence type="ECO:0000313" key="3">
    <source>
        <dbReference type="Proteomes" id="UP000031563"/>
    </source>
</evidence>
<gene>
    <name evidence="2" type="ORF">QY95_01854</name>
</gene>
<dbReference type="Pfam" id="PF03475">
    <property type="entry name" value="YiiM_3-alpha"/>
    <property type="match status" value="1"/>
</dbReference>
<feature type="domain" description="MOSC" evidence="1">
    <location>
        <begin position="36"/>
        <end position="171"/>
    </location>
</feature>
<protein>
    <recommendedName>
        <fullName evidence="1">MOSC domain-containing protein</fullName>
    </recommendedName>
</protein>
<dbReference type="GO" id="GO:0030151">
    <property type="term" value="F:molybdenum ion binding"/>
    <property type="evidence" value="ECO:0007669"/>
    <property type="project" value="InterPro"/>
</dbReference>
<keyword evidence="3" id="KW-1185">Reference proteome</keyword>
<dbReference type="Gene3D" id="2.40.33.20">
    <property type="entry name" value="PK beta-barrel domain-like"/>
    <property type="match status" value="1"/>
</dbReference>
<dbReference type="Proteomes" id="UP000031563">
    <property type="component" value="Unassembled WGS sequence"/>
</dbReference>
<dbReference type="OrthoDB" id="9786134at2"/>
<dbReference type="InterPro" id="IPR011037">
    <property type="entry name" value="Pyrv_Knase-like_insert_dom_sf"/>
</dbReference>
<evidence type="ECO:0000259" key="1">
    <source>
        <dbReference type="PROSITE" id="PS51340"/>
    </source>
</evidence>
<name>A0A0F5I4D2_BACTR</name>
<dbReference type="STRING" id="1221996.QY95_01854"/>
<dbReference type="InterPro" id="IPR005163">
    <property type="entry name" value="Tri_helical_YiiM-like"/>
</dbReference>
<dbReference type="PROSITE" id="PS51340">
    <property type="entry name" value="MOSC"/>
    <property type="match status" value="1"/>
</dbReference>